<evidence type="ECO:0000313" key="3">
    <source>
        <dbReference type="EMBL" id="KAG7488551.1"/>
    </source>
</evidence>
<accession>A0A9D3QHS9</accession>
<dbReference type="InterPro" id="IPR036047">
    <property type="entry name" value="F-box-like_dom_sf"/>
</dbReference>
<dbReference type="SMART" id="SM00256">
    <property type="entry name" value="FBOX"/>
    <property type="match status" value="1"/>
</dbReference>
<comment type="caution">
    <text evidence="3">The sequence shown here is derived from an EMBL/GenBank/DDBJ whole genome shotgun (WGS) entry which is preliminary data.</text>
</comment>
<feature type="domain" description="F-box" evidence="2">
    <location>
        <begin position="76"/>
        <end position="122"/>
    </location>
</feature>
<dbReference type="PANTHER" id="PTHR46731:SF1">
    <property type="entry name" value="F-BOX ONLY PROTEIN 15"/>
    <property type="match status" value="1"/>
</dbReference>
<name>A0A9D3QHS9_MEGAT</name>
<dbReference type="OrthoDB" id="3219396at2759"/>
<organism evidence="3 4">
    <name type="scientific">Megalops atlanticus</name>
    <name type="common">Tarpon</name>
    <name type="synonym">Clupea gigantea</name>
    <dbReference type="NCBI Taxonomy" id="7932"/>
    <lineage>
        <taxon>Eukaryota</taxon>
        <taxon>Metazoa</taxon>
        <taxon>Chordata</taxon>
        <taxon>Craniata</taxon>
        <taxon>Vertebrata</taxon>
        <taxon>Euteleostomi</taxon>
        <taxon>Actinopterygii</taxon>
        <taxon>Neopterygii</taxon>
        <taxon>Teleostei</taxon>
        <taxon>Elopiformes</taxon>
        <taxon>Megalopidae</taxon>
        <taxon>Megalops</taxon>
    </lineage>
</organism>
<evidence type="ECO:0000259" key="2">
    <source>
        <dbReference type="PROSITE" id="PS50181"/>
    </source>
</evidence>
<dbReference type="SUPFAM" id="SSF81383">
    <property type="entry name" value="F-box domain"/>
    <property type="match status" value="1"/>
</dbReference>
<dbReference type="PROSITE" id="PS50181">
    <property type="entry name" value="FBOX"/>
    <property type="match status" value="1"/>
</dbReference>
<gene>
    <name evidence="3" type="ORF">MATL_G00035820</name>
</gene>
<feature type="region of interest" description="Disordered" evidence="1">
    <location>
        <begin position="16"/>
        <end position="66"/>
    </location>
</feature>
<dbReference type="PANTHER" id="PTHR46731">
    <property type="entry name" value="F-BOX ONLY PROTEIN 15"/>
    <property type="match status" value="1"/>
</dbReference>
<keyword evidence="4" id="KW-1185">Reference proteome</keyword>
<dbReference type="AlphaFoldDB" id="A0A9D3QHS9"/>
<evidence type="ECO:0000256" key="1">
    <source>
        <dbReference type="SAM" id="MobiDB-lite"/>
    </source>
</evidence>
<reference evidence="3" key="1">
    <citation type="submission" date="2021-01" db="EMBL/GenBank/DDBJ databases">
        <authorList>
            <person name="Zahm M."/>
            <person name="Roques C."/>
            <person name="Cabau C."/>
            <person name="Klopp C."/>
            <person name="Donnadieu C."/>
            <person name="Jouanno E."/>
            <person name="Lampietro C."/>
            <person name="Louis A."/>
            <person name="Herpin A."/>
            <person name="Echchiki A."/>
            <person name="Berthelot C."/>
            <person name="Parey E."/>
            <person name="Roest-Crollius H."/>
            <person name="Braasch I."/>
            <person name="Postlethwait J."/>
            <person name="Bobe J."/>
            <person name="Montfort J."/>
            <person name="Bouchez O."/>
            <person name="Begum T."/>
            <person name="Mejri S."/>
            <person name="Adams A."/>
            <person name="Chen W.-J."/>
            <person name="Guiguen Y."/>
        </authorList>
    </citation>
    <scope>NUCLEOTIDE SEQUENCE</scope>
    <source>
        <strain evidence="3">YG-15Mar2019-1</strain>
        <tissue evidence="3">Brain</tissue>
    </source>
</reference>
<protein>
    <recommendedName>
        <fullName evidence="2">F-box domain-containing protein</fullName>
    </recommendedName>
</protein>
<dbReference type="GO" id="GO:0019005">
    <property type="term" value="C:SCF ubiquitin ligase complex"/>
    <property type="evidence" value="ECO:0007669"/>
    <property type="project" value="TreeGrafter"/>
</dbReference>
<proteinExistence type="predicted"/>
<dbReference type="EMBL" id="JAFDVH010000002">
    <property type="protein sequence ID" value="KAG7488551.1"/>
    <property type="molecule type" value="Genomic_DNA"/>
</dbReference>
<dbReference type="Gene3D" id="1.20.1280.50">
    <property type="match status" value="1"/>
</dbReference>
<dbReference type="Proteomes" id="UP001046870">
    <property type="component" value="Chromosome 2"/>
</dbReference>
<evidence type="ECO:0000313" key="4">
    <source>
        <dbReference type="Proteomes" id="UP001046870"/>
    </source>
</evidence>
<dbReference type="InterPro" id="IPR001810">
    <property type="entry name" value="F-box_dom"/>
</dbReference>
<dbReference type="Pfam" id="PF12937">
    <property type="entry name" value="F-box-like"/>
    <property type="match status" value="1"/>
</dbReference>
<dbReference type="CDD" id="cd22093">
    <property type="entry name" value="F-box_FBXO15"/>
    <property type="match status" value="1"/>
</dbReference>
<sequence>MATGRGQALESFRMGLEKVQQASRVPPSRHSSEHVKKKMQSGSPKAKSCAISRKKPKKPTSNGSGVKYRVTLSRSQNHFERLPPEILLKILSYLDASSLFCMGYVNKQFYELANNNAIWYRMYSSESAKKWRPKQVDEVTGGVNAASIQEKPTGYWKRLYFRKMSGYNENKWKKQLKAINPYNGLPSQTEQVLRNLHVTWEITVTDKRGRESTFQQSCCYFSDSSVTVCWNNSSWPPLYHLSMLQLHGVIRVALDCPTADKPGWRSLIAKQDLHSVRESSRVIGSDKLVNLLHFPPGLIIGLWRGHCSIAFVMMNLHFHKLVERSLLGSSICPYTLPEDRPPFDDVDPEYGLHGYTVHISLHNTVKHIMSGHFSQLFCKADQIRDGFIQLKAINRNDLSQHTPLSGKISLPWKTEGLDGNIQNCCMMSVTVLDEAQSPFWCVCSPVEMILSKHGSSSYDYDGENFVIKYQDPDGRVKIALVWLAEQEQFFLTSLVVYISKAKVNKHFGRDY</sequence>